<evidence type="ECO:0000256" key="2">
    <source>
        <dbReference type="SAM" id="Phobius"/>
    </source>
</evidence>
<feature type="chain" id="PRO_5043709941" evidence="3">
    <location>
        <begin position="16"/>
        <end position="242"/>
    </location>
</feature>
<keyword evidence="3" id="KW-0732">Signal</keyword>
<name>A0AAV9XNA2_9PEZI</name>
<evidence type="ECO:0000313" key="5">
    <source>
        <dbReference type="Proteomes" id="UP001365542"/>
    </source>
</evidence>
<evidence type="ECO:0000313" key="4">
    <source>
        <dbReference type="EMBL" id="KAK6543595.1"/>
    </source>
</evidence>
<evidence type="ECO:0000256" key="1">
    <source>
        <dbReference type="SAM" id="MobiDB-lite"/>
    </source>
</evidence>
<accession>A0AAV9XNA2</accession>
<keyword evidence="2" id="KW-0812">Transmembrane</keyword>
<sequence length="242" mass="25326">MRLNALILAVPLVSAQVSVVPQQEIFMGGWAVRTQGCAAGQQDCGPSAQGFHSCCPTGQFCRNPVGIKGFEQNTGCCPTAADCSLDLARFYICANDAWGLYNNSGFPFCCQTGDKGGTDVNGTYDSCRQIASTFPSGEVALPQDAPDSRTKTLLVTTTYSTSGPTSPPTSTSAGQAAPDSNGMNCTNLAPAAIAGIIVGSIVAAMALALFMWYLGRRSGRNYSREKEELLRQVGGINSNSPI</sequence>
<feature type="transmembrane region" description="Helical" evidence="2">
    <location>
        <begin position="188"/>
        <end position="214"/>
    </location>
</feature>
<comment type="caution">
    <text evidence="4">The sequence shown here is derived from an EMBL/GenBank/DDBJ whole genome shotgun (WGS) entry which is preliminary data.</text>
</comment>
<organism evidence="4 5">
    <name type="scientific">Orbilia ellipsospora</name>
    <dbReference type="NCBI Taxonomy" id="2528407"/>
    <lineage>
        <taxon>Eukaryota</taxon>
        <taxon>Fungi</taxon>
        <taxon>Dikarya</taxon>
        <taxon>Ascomycota</taxon>
        <taxon>Pezizomycotina</taxon>
        <taxon>Orbiliomycetes</taxon>
        <taxon>Orbiliales</taxon>
        <taxon>Orbiliaceae</taxon>
        <taxon>Orbilia</taxon>
    </lineage>
</organism>
<dbReference type="EMBL" id="JAVHJO010000001">
    <property type="protein sequence ID" value="KAK6543595.1"/>
    <property type="molecule type" value="Genomic_DNA"/>
</dbReference>
<proteinExistence type="predicted"/>
<gene>
    <name evidence="4" type="ORF">TWF694_000337</name>
</gene>
<dbReference type="AlphaFoldDB" id="A0AAV9XNA2"/>
<evidence type="ECO:0000256" key="3">
    <source>
        <dbReference type="SAM" id="SignalP"/>
    </source>
</evidence>
<keyword evidence="2" id="KW-1133">Transmembrane helix</keyword>
<keyword evidence="5" id="KW-1185">Reference proteome</keyword>
<feature type="compositionally biased region" description="Low complexity" evidence="1">
    <location>
        <begin position="158"/>
        <end position="172"/>
    </location>
</feature>
<keyword evidence="2" id="KW-0472">Membrane</keyword>
<protein>
    <submittedName>
        <fullName evidence="4">Uncharacterized protein</fullName>
    </submittedName>
</protein>
<dbReference type="Proteomes" id="UP001365542">
    <property type="component" value="Unassembled WGS sequence"/>
</dbReference>
<reference evidence="4 5" key="1">
    <citation type="submission" date="2019-10" db="EMBL/GenBank/DDBJ databases">
        <authorList>
            <person name="Palmer J.M."/>
        </authorList>
    </citation>
    <scope>NUCLEOTIDE SEQUENCE [LARGE SCALE GENOMIC DNA]</scope>
    <source>
        <strain evidence="4 5">TWF694</strain>
    </source>
</reference>
<feature type="signal peptide" evidence="3">
    <location>
        <begin position="1"/>
        <end position="15"/>
    </location>
</feature>
<feature type="region of interest" description="Disordered" evidence="1">
    <location>
        <begin position="158"/>
        <end position="178"/>
    </location>
</feature>